<proteinExistence type="predicted"/>
<dbReference type="AlphaFoldDB" id="A0A327XXG9"/>
<gene>
    <name evidence="1" type="ORF">ATI53_10352</name>
</gene>
<dbReference type="EMBL" id="QLMG01000035">
    <property type="protein sequence ID" value="RAK13353.1"/>
    <property type="molecule type" value="Genomic_DNA"/>
</dbReference>
<comment type="caution">
    <text evidence="1">The sequence shown here is derived from an EMBL/GenBank/DDBJ whole genome shotgun (WGS) entry which is preliminary data.</text>
</comment>
<name>A0A327XXG9_9RHOB</name>
<accession>A0A327XXG9</accession>
<evidence type="ECO:0000313" key="2">
    <source>
        <dbReference type="Proteomes" id="UP000249165"/>
    </source>
</evidence>
<dbReference type="Proteomes" id="UP000249165">
    <property type="component" value="Unassembled WGS sequence"/>
</dbReference>
<keyword evidence="2" id="KW-1185">Reference proteome</keyword>
<protein>
    <submittedName>
        <fullName evidence="1">Uncharacterized protein</fullName>
    </submittedName>
</protein>
<organism evidence="1 2">
    <name type="scientific">Salipiger aestuarii</name>
    <dbReference type="NCBI Taxonomy" id="568098"/>
    <lineage>
        <taxon>Bacteria</taxon>
        <taxon>Pseudomonadati</taxon>
        <taxon>Pseudomonadota</taxon>
        <taxon>Alphaproteobacteria</taxon>
        <taxon>Rhodobacterales</taxon>
        <taxon>Roseobacteraceae</taxon>
        <taxon>Salipiger</taxon>
    </lineage>
</organism>
<sequence>MHEIAFTTAKMPQPPVEPEWIDVSPALGAALVRAFDFIDQTPRHTRTFAVVHLTPRYVVGLNPSSTYFFEHSIDGIVPTHFVAQDRTWLNVICKQGLTGFAGSFPARSFLVRDGSWNTDALVGERNPEYWQNAEKRVEITESTMDEPSHPINWHLPHLNKVIRRFSNTESRIEFSPEGITIHHHRGVSYQSGDFGTFDGTVALARDNFLRLAKHATARHCCRKAA</sequence>
<evidence type="ECO:0000313" key="1">
    <source>
        <dbReference type="EMBL" id="RAK13353.1"/>
    </source>
</evidence>
<reference evidence="1 2" key="1">
    <citation type="submission" date="2018-06" db="EMBL/GenBank/DDBJ databases">
        <title>Genomic Encyclopedia of Archaeal and Bacterial Type Strains, Phase II (KMG-II): from individual species to whole genera.</title>
        <authorList>
            <person name="Goeker M."/>
        </authorList>
    </citation>
    <scope>NUCLEOTIDE SEQUENCE [LARGE SCALE GENOMIC DNA]</scope>
    <source>
        <strain evidence="1 2">DSM 22011</strain>
    </source>
</reference>
<dbReference type="RefSeq" id="WP_111550850.1">
    <property type="nucleotide sequence ID" value="NZ_LIQE01000033.1"/>
</dbReference>